<reference evidence="4" key="1">
    <citation type="submission" date="2019-05" db="EMBL/GenBank/DDBJ databases">
        <title>Genome sequence and methylation pattern of the halophilic Archaeon Natrinema versiforme BOL5-4.</title>
        <authorList>
            <person name="DasSarma P."/>
            <person name="Anton B.P."/>
            <person name="DasSarma S.L."/>
            <person name="Martinez F.L."/>
            <person name="Guzman D."/>
            <person name="Roberts R.J."/>
            <person name="DasSarma S."/>
        </authorList>
    </citation>
    <scope>NUCLEOTIDE SEQUENCE [LARGE SCALE GENOMIC DNA]</scope>
    <source>
        <strain evidence="4">BOL5-4</strain>
        <plasmid evidence="4">pnve414</plasmid>
    </source>
</reference>
<feature type="domain" description="UspA" evidence="2">
    <location>
        <begin position="17"/>
        <end position="145"/>
    </location>
</feature>
<dbReference type="EMBL" id="CP040332">
    <property type="protein sequence ID" value="QCS45067.1"/>
    <property type="molecule type" value="Genomic_DNA"/>
</dbReference>
<accession>A0A4P8WN68</accession>
<protein>
    <submittedName>
        <fullName evidence="3">Universal stress protein</fullName>
    </submittedName>
</protein>
<gene>
    <name evidence="3" type="ORF">FEJ81_22685</name>
</gene>
<evidence type="ECO:0000313" key="4">
    <source>
        <dbReference type="Proteomes" id="UP000302218"/>
    </source>
</evidence>
<dbReference type="Pfam" id="PF00582">
    <property type="entry name" value="Usp"/>
    <property type="match status" value="1"/>
</dbReference>
<evidence type="ECO:0000256" key="1">
    <source>
        <dbReference type="ARBA" id="ARBA00008791"/>
    </source>
</evidence>
<keyword evidence="3" id="KW-0614">Plasmid</keyword>
<organism evidence="3 4">
    <name type="scientific">Natrinema versiforme</name>
    <dbReference type="NCBI Taxonomy" id="88724"/>
    <lineage>
        <taxon>Archaea</taxon>
        <taxon>Methanobacteriati</taxon>
        <taxon>Methanobacteriota</taxon>
        <taxon>Stenosarchaea group</taxon>
        <taxon>Halobacteria</taxon>
        <taxon>Halobacteriales</taxon>
        <taxon>Natrialbaceae</taxon>
        <taxon>Natrinema</taxon>
    </lineage>
</organism>
<dbReference type="CDD" id="cd00293">
    <property type="entry name" value="USP-like"/>
    <property type="match status" value="1"/>
</dbReference>
<dbReference type="OrthoDB" id="271068at2157"/>
<dbReference type="SUPFAM" id="SSF52402">
    <property type="entry name" value="Adenine nucleotide alpha hydrolases-like"/>
    <property type="match status" value="1"/>
</dbReference>
<dbReference type="PANTHER" id="PTHR46268:SF6">
    <property type="entry name" value="UNIVERSAL STRESS PROTEIN UP12"/>
    <property type="match status" value="1"/>
</dbReference>
<evidence type="ECO:0000313" key="3">
    <source>
        <dbReference type="EMBL" id="QCS45067.1"/>
    </source>
</evidence>
<dbReference type="Proteomes" id="UP000302218">
    <property type="component" value="Plasmid pNVE414"/>
</dbReference>
<name>A0A4P8WN68_9EURY</name>
<dbReference type="Gene3D" id="3.40.50.12370">
    <property type="match status" value="1"/>
</dbReference>
<comment type="similarity">
    <text evidence="1">Belongs to the universal stress protein A family.</text>
</comment>
<geneLocation type="plasmid" evidence="4">
    <name>pnve414</name>
</geneLocation>
<dbReference type="InterPro" id="IPR006016">
    <property type="entry name" value="UspA"/>
</dbReference>
<dbReference type="PANTHER" id="PTHR46268">
    <property type="entry name" value="STRESS RESPONSE PROTEIN NHAX"/>
    <property type="match status" value="1"/>
</dbReference>
<dbReference type="AlphaFoldDB" id="A0A4P8WN68"/>
<evidence type="ECO:0000259" key="2">
    <source>
        <dbReference type="Pfam" id="PF00582"/>
    </source>
</evidence>
<dbReference type="KEGG" id="nvr:FEJ81_22685"/>
<proteinExistence type="inferred from homology"/>
<sequence length="147" mass="15808">MALETVLLACKRGDEGQGSELAQAVLDVAKSSHARVVVAFVFTEDEYENTKMGLGVDDEAEVTPERIATQHGTFRTIGDRFDAEGLDYELRIDIGPHATTIVDLAADADRVVIGGQKRSPTGKALFGSATQEVMLDAPCPVTFIRRG</sequence>